<organism evidence="1 2">
    <name type="scientific">Variovorax ginsengisoli</name>
    <dbReference type="NCBI Taxonomy" id="363844"/>
    <lineage>
        <taxon>Bacteria</taxon>
        <taxon>Pseudomonadati</taxon>
        <taxon>Pseudomonadota</taxon>
        <taxon>Betaproteobacteria</taxon>
        <taxon>Burkholderiales</taxon>
        <taxon>Comamonadaceae</taxon>
        <taxon>Variovorax</taxon>
    </lineage>
</organism>
<dbReference type="EMBL" id="JAUSRO010000009">
    <property type="protein sequence ID" value="MDP9900830.1"/>
    <property type="molecule type" value="Genomic_DNA"/>
</dbReference>
<sequence length="70" mass="7868">MSRFDTSLVPAEHAVRVIGITTRAWRIAPESAHAIARRAPHGHVPFRSLRRIHHAACEALGKPQFLAHTW</sequence>
<protein>
    <submittedName>
        <fullName evidence="1">Uncharacterized protein</fullName>
    </submittedName>
</protein>
<name>A0ABT9S9F5_9BURK</name>
<accession>A0ABT9S9F5</accession>
<gene>
    <name evidence="1" type="ORF">J2W36_003096</name>
</gene>
<dbReference type="RefSeq" id="WP_307690619.1">
    <property type="nucleotide sequence ID" value="NZ_JAUSRO010000009.1"/>
</dbReference>
<reference evidence="1 2" key="1">
    <citation type="submission" date="2023-07" db="EMBL/GenBank/DDBJ databases">
        <title>Sorghum-associated microbial communities from plants grown in Nebraska, USA.</title>
        <authorList>
            <person name="Schachtman D."/>
        </authorList>
    </citation>
    <scope>NUCLEOTIDE SEQUENCE [LARGE SCALE GENOMIC DNA]</scope>
    <source>
        <strain evidence="1 2">DS1607</strain>
    </source>
</reference>
<keyword evidence="2" id="KW-1185">Reference proteome</keyword>
<dbReference type="Proteomes" id="UP001226867">
    <property type="component" value="Unassembled WGS sequence"/>
</dbReference>
<comment type="caution">
    <text evidence="1">The sequence shown here is derived from an EMBL/GenBank/DDBJ whole genome shotgun (WGS) entry which is preliminary data.</text>
</comment>
<evidence type="ECO:0000313" key="2">
    <source>
        <dbReference type="Proteomes" id="UP001226867"/>
    </source>
</evidence>
<proteinExistence type="predicted"/>
<evidence type="ECO:0000313" key="1">
    <source>
        <dbReference type="EMBL" id="MDP9900830.1"/>
    </source>
</evidence>